<dbReference type="SUPFAM" id="SSF51182">
    <property type="entry name" value="RmlC-like cupins"/>
    <property type="match status" value="1"/>
</dbReference>
<dbReference type="Proteomes" id="UP001501747">
    <property type="component" value="Unassembled WGS sequence"/>
</dbReference>
<proteinExistence type="predicted"/>
<dbReference type="EMBL" id="BAABAL010000004">
    <property type="protein sequence ID" value="GAA3989680.1"/>
    <property type="molecule type" value="Genomic_DNA"/>
</dbReference>
<evidence type="ECO:0008006" key="3">
    <source>
        <dbReference type="Google" id="ProtNLM"/>
    </source>
</evidence>
<evidence type="ECO:0000313" key="1">
    <source>
        <dbReference type="EMBL" id="GAA3989680.1"/>
    </source>
</evidence>
<comment type="caution">
    <text evidence="1">The sequence shown here is derived from an EMBL/GenBank/DDBJ whole genome shotgun (WGS) entry which is preliminary data.</text>
</comment>
<dbReference type="RefSeq" id="WP_344870854.1">
    <property type="nucleotide sequence ID" value="NZ_BAABAL010000004.1"/>
</dbReference>
<gene>
    <name evidence="1" type="ORF">GCM10022247_05350</name>
</gene>
<dbReference type="InterPro" id="IPR011051">
    <property type="entry name" value="RmlC_Cupin_sf"/>
</dbReference>
<sequence>MTANWHIGNAADEGSGNRGWVVGHFIDPPEDVRSSKDVEVKWGVHPAGDKRAQWTADDQRTTMALLVQGNFRVDLTEGSASLTRQGDYVMWGPGVDHSWEALADSVVITVRWPSQT</sequence>
<accession>A0ABP7QYF1</accession>
<evidence type="ECO:0000313" key="2">
    <source>
        <dbReference type="Proteomes" id="UP001501747"/>
    </source>
</evidence>
<organism evidence="1 2">
    <name type="scientific">Allokutzneria multivorans</name>
    <dbReference type="NCBI Taxonomy" id="1142134"/>
    <lineage>
        <taxon>Bacteria</taxon>
        <taxon>Bacillati</taxon>
        <taxon>Actinomycetota</taxon>
        <taxon>Actinomycetes</taxon>
        <taxon>Pseudonocardiales</taxon>
        <taxon>Pseudonocardiaceae</taxon>
        <taxon>Allokutzneria</taxon>
    </lineage>
</organism>
<name>A0ABP7QYF1_9PSEU</name>
<reference evidence="2" key="1">
    <citation type="journal article" date="2019" name="Int. J. Syst. Evol. Microbiol.">
        <title>The Global Catalogue of Microorganisms (GCM) 10K type strain sequencing project: providing services to taxonomists for standard genome sequencing and annotation.</title>
        <authorList>
            <consortium name="The Broad Institute Genomics Platform"/>
            <consortium name="The Broad Institute Genome Sequencing Center for Infectious Disease"/>
            <person name="Wu L."/>
            <person name="Ma J."/>
        </authorList>
    </citation>
    <scope>NUCLEOTIDE SEQUENCE [LARGE SCALE GENOMIC DNA]</scope>
    <source>
        <strain evidence="2">JCM 17342</strain>
    </source>
</reference>
<keyword evidence="2" id="KW-1185">Reference proteome</keyword>
<protein>
    <recommendedName>
        <fullName evidence="3">Signal peptidase I</fullName>
    </recommendedName>
</protein>